<dbReference type="PANTHER" id="PTHR10652:SF0">
    <property type="entry name" value="ADENYLYL CYCLASE-ASSOCIATED PROTEIN"/>
    <property type="match status" value="1"/>
</dbReference>
<dbReference type="InterPro" id="IPR001837">
    <property type="entry name" value="Adenylate_cyclase-assoc_CAP"/>
</dbReference>
<dbReference type="InterPro" id="IPR018106">
    <property type="entry name" value="CAP_CS_N"/>
</dbReference>
<proteinExistence type="inferred from homology"/>
<evidence type="ECO:0000256" key="4">
    <source>
        <dbReference type="SAM" id="MobiDB-lite"/>
    </source>
</evidence>
<dbReference type="InterPro" id="IPR013992">
    <property type="entry name" value="Adenylate_cyclase-assoc_CAP_N"/>
</dbReference>
<dbReference type="AlphaFoldDB" id="A0AAD5YEI2"/>
<feature type="region of interest" description="Disordered" evidence="4">
    <location>
        <begin position="46"/>
        <end position="68"/>
    </location>
</feature>
<dbReference type="Pfam" id="PF21938">
    <property type="entry name" value="CAP_N"/>
    <property type="match status" value="1"/>
</dbReference>
<keyword evidence="7" id="KW-1185">Reference proteome</keyword>
<accession>A0AAD5YEI2</accession>
<comment type="function">
    <text evidence="2">The N-terminal domain binds to adenylyl cyclase, thereby enabling adenylyl cyclase to be activated by upstream regulatory signals, such as Ras. The C-terminal domain is required for normal cellular morphology and growth control.</text>
</comment>
<comment type="similarity">
    <text evidence="1">Belongs to the CAP family.</text>
</comment>
<evidence type="ECO:0000256" key="2">
    <source>
        <dbReference type="ARBA" id="ARBA00054756"/>
    </source>
</evidence>
<protein>
    <recommendedName>
        <fullName evidence="3">Adenylyl cyclase-associated protein</fullName>
    </recommendedName>
</protein>
<dbReference type="Gene3D" id="1.25.40.330">
    <property type="entry name" value="Adenylate cyclase-associated CAP, N-terminal domain"/>
    <property type="match status" value="1"/>
</dbReference>
<dbReference type="EMBL" id="JANAWD010000568">
    <property type="protein sequence ID" value="KAJ3477737.1"/>
    <property type="molecule type" value="Genomic_DNA"/>
</dbReference>
<name>A0AAD5YEI2_9APHY</name>
<dbReference type="Pfam" id="PF01213">
    <property type="entry name" value="CAP_N-CM"/>
    <property type="match status" value="1"/>
</dbReference>
<comment type="caution">
    <text evidence="6">The sequence shown here is derived from an EMBL/GenBank/DDBJ whole genome shotgun (WGS) entry which is preliminary data.</text>
</comment>
<evidence type="ECO:0000313" key="7">
    <source>
        <dbReference type="Proteomes" id="UP001212997"/>
    </source>
</evidence>
<feature type="domain" description="CAP N-terminal" evidence="5">
    <location>
        <begin position="86"/>
        <end position="235"/>
    </location>
</feature>
<reference evidence="6" key="1">
    <citation type="submission" date="2022-07" db="EMBL/GenBank/DDBJ databases">
        <title>Genome Sequence of Physisporinus lineatus.</title>
        <authorList>
            <person name="Buettner E."/>
        </authorList>
    </citation>
    <scope>NUCLEOTIDE SEQUENCE</scope>
    <source>
        <strain evidence="6">VT162</strain>
    </source>
</reference>
<feature type="compositionally biased region" description="Pro residues" evidence="4">
    <location>
        <begin position="52"/>
        <end position="68"/>
    </location>
</feature>
<evidence type="ECO:0000256" key="1">
    <source>
        <dbReference type="ARBA" id="ARBA00007659"/>
    </source>
</evidence>
<dbReference type="GO" id="GO:0007015">
    <property type="term" value="P:actin filament organization"/>
    <property type="evidence" value="ECO:0007669"/>
    <property type="project" value="TreeGrafter"/>
</dbReference>
<evidence type="ECO:0000256" key="3">
    <source>
        <dbReference type="ARBA" id="ARBA00072052"/>
    </source>
</evidence>
<dbReference type="Proteomes" id="UP001212997">
    <property type="component" value="Unassembled WGS sequence"/>
</dbReference>
<dbReference type="FunFam" id="1.25.40.330:FF:000001">
    <property type="entry name" value="Adenylyl cyclase-associated protein"/>
    <property type="match status" value="1"/>
</dbReference>
<sequence length="244" mass="26549">MSSGLHSLATIIKRLEAATSRLEDLAALGPTSQAPSHPILNQVVTPATSEPRPVPPPHSAVEPPSPAPPVVAEVEVPRSVAAFDENVIEGKLKPFVDLTKSFAAASVVEQISLVETEFNDLRALILQATACKKPESDSALAKVLVPLQNDIAAISRAKEANRKDRAWMNHMTFIAEGATAVGWVAVPSKPGPYVKDIKESAEYHGNRIIKEFKDKEPKHVEWVRAWLGLLEELRNAFPYFLLAS</sequence>
<dbReference type="GO" id="GO:0003779">
    <property type="term" value="F:actin binding"/>
    <property type="evidence" value="ECO:0007669"/>
    <property type="project" value="InterPro"/>
</dbReference>
<dbReference type="PANTHER" id="PTHR10652">
    <property type="entry name" value="ADENYLYL CYCLASE-ASSOCIATED PROTEIN"/>
    <property type="match status" value="1"/>
</dbReference>
<gene>
    <name evidence="6" type="ORF">NLI96_g10260</name>
</gene>
<evidence type="ECO:0000313" key="6">
    <source>
        <dbReference type="EMBL" id="KAJ3477737.1"/>
    </source>
</evidence>
<dbReference type="SUPFAM" id="SSF101278">
    <property type="entry name" value="N-terminal domain of adenylylcyclase associated protein, CAP"/>
    <property type="match status" value="1"/>
</dbReference>
<dbReference type="InterPro" id="IPR036222">
    <property type="entry name" value="CAP_N_sf"/>
</dbReference>
<dbReference type="GO" id="GO:0008179">
    <property type="term" value="F:adenylate cyclase binding"/>
    <property type="evidence" value="ECO:0007669"/>
    <property type="project" value="TreeGrafter"/>
</dbReference>
<dbReference type="GO" id="GO:0005737">
    <property type="term" value="C:cytoplasm"/>
    <property type="evidence" value="ECO:0007669"/>
    <property type="project" value="TreeGrafter"/>
</dbReference>
<organism evidence="6 7">
    <name type="scientific">Meripilus lineatus</name>
    <dbReference type="NCBI Taxonomy" id="2056292"/>
    <lineage>
        <taxon>Eukaryota</taxon>
        <taxon>Fungi</taxon>
        <taxon>Dikarya</taxon>
        <taxon>Basidiomycota</taxon>
        <taxon>Agaricomycotina</taxon>
        <taxon>Agaricomycetes</taxon>
        <taxon>Polyporales</taxon>
        <taxon>Meripilaceae</taxon>
        <taxon>Meripilus</taxon>
    </lineage>
</organism>
<dbReference type="GO" id="GO:0019933">
    <property type="term" value="P:cAMP-mediated signaling"/>
    <property type="evidence" value="ECO:0007669"/>
    <property type="project" value="TreeGrafter"/>
</dbReference>
<dbReference type="PROSITE" id="PS01088">
    <property type="entry name" value="CAP_1"/>
    <property type="match status" value="1"/>
</dbReference>
<evidence type="ECO:0000259" key="5">
    <source>
        <dbReference type="Pfam" id="PF21938"/>
    </source>
</evidence>
<dbReference type="InterPro" id="IPR053950">
    <property type="entry name" value="CAP_N"/>
</dbReference>